<dbReference type="Proteomes" id="UP000828390">
    <property type="component" value="Unassembled WGS sequence"/>
</dbReference>
<evidence type="ECO:0000313" key="1">
    <source>
        <dbReference type="EMBL" id="KAH3781673.1"/>
    </source>
</evidence>
<dbReference type="AlphaFoldDB" id="A0A9D4EL65"/>
<gene>
    <name evidence="1" type="ORF">DPMN_159574</name>
</gene>
<reference evidence="1" key="1">
    <citation type="journal article" date="2019" name="bioRxiv">
        <title>The Genome of the Zebra Mussel, Dreissena polymorpha: A Resource for Invasive Species Research.</title>
        <authorList>
            <person name="McCartney M.A."/>
            <person name="Auch B."/>
            <person name="Kono T."/>
            <person name="Mallez S."/>
            <person name="Zhang Y."/>
            <person name="Obille A."/>
            <person name="Becker A."/>
            <person name="Abrahante J.E."/>
            <person name="Garbe J."/>
            <person name="Badalamenti J.P."/>
            <person name="Herman A."/>
            <person name="Mangelson H."/>
            <person name="Liachko I."/>
            <person name="Sullivan S."/>
            <person name="Sone E.D."/>
            <person name="Koren S."/>
            <person name="Silverstein K.A.T."/>
            <person name="Beckman K.B."/>
            <person name="Gohl D.M."/>
        </authorList>
    </citation>
    <scope>NUCLEOTIDE SEQUENCE</scope>
    <source>
        <strain evidence="1">Duluth1</strain>
        <tissue evidence="1">Whole animal</tissue>
    </source>
</reference>
<dbReference type="EMBL" id="JAIWYP010000008">
    <property type="protein sequence ID" value="KAH3781673.1"/>
    <property type="molecule type" value="Genomic_DNA"/>
</dbReference>
<organism evidence="1 2">
    <name type="scientific">Dreissena polymorpha</name>
    <name type="common">Zebra mussel</name>
    <name type="synonym">Mytilus polymorpha</name>
    <dbReference type="NCBI Taxonomy" id="45954"/>
    <lineage>
        <taxon>Eukaryota</taxon>
        <taxon>Metazoa</taxon>
        <taxon>Spiralia</taxon>
        <taxon>Lophotrochozoa</taxon>
        <taxon>Mollusca</taxon>
        <taxon>Bivalvia</taxon>
        <taxon>Autobranchia</taxon>
        <taxon>Heteroconchia</taxon>
        <taxon>Euheterodonta</taxon>
        <taxon>Imparidentia</taxon>
        <taxon>Neoheterodontei</taxon>
        <taxon>Myida</taxon>
        <taxon>Dreissenoidea</taxon>
        <taxon>Dreissenidae</taxon>
        <taxon>Dreissena</taxon>
    </lineage>
</organism>
<comment type="caution">
    <text evidence="1">The sequence shown here is derived from an EMBL/GenBank/DDBJ whole genome shotgun (WGS) entry which is preliminary data.</text>
</comment>
<evidence type="ECO:0000313" key="2">
    <source>
        <dbReference type="Proteomes" id="UP000828390"/>
    </source>
</evidence>
<protein>
    <submittedName>
        <fullName evidence="1">Uncharacterized protein</fullName>
    </submittedName>
</protein>
<accession>A0A9D4EL65</accession>
<name>A0A9D4EL65_DREPO</name>
<reference evidence="1" key="2">
    <citation type="submission" date="2020-11" db="EMBL/GenBank/DDBJ databases">
        <authorList>
            <person name="McCartney M.A."/>
            <person name="Auch B."/>
            <person name="Kono T."/>
            <person name="Mallez S."/>
            <person name="Becker A."/>
            <person name="Gohl D.M."/>
            <person name="Silverstein K.A.T."/>
            <person name="Koren S."/>
            <person name="Bechman K.B."/>
            <person name="Herman A."/>
            <person name="Abrahante J.E."/>
            <person name="Garbe J."/>
        </authorList>
    </citation>
    <scope>NUCLEOTIDE SEQUENCE</scope>
    <source>
        <strain evidence="1">Duluth1</strain>
        <tissue evidence="1">Whole animal</tissue>
    </source>
</reference>
<proteinExistence type="predicted"/>
<sequence length="62" mass="6754">MLAAVSDSYGLKRRFNSSRIVSLTRPINASCCLCQVLQRRNNVSGNLPLSVGQQETPVTLSC</sequence>
<keyword evidence="2" id="KW-1185">Reference proteome</keyword>